<keyword evidence="2" id="KW-1185">Reference proteome</keyword>
<dbReference type="SUPFAM" id="SSF158587">
    <property type="entry name" value="Jann4075-like"/>
    <property type="match status" value="1"/>
</dbReference>
<evidence type="ECO:0000313" key="2">
    <source>
        <dbReference type="Proteomes" id="UP000031643"/>
    </source>
</evidence>
<dbReference type="HOGENOM" id="CLU_155065_1_0_5"/>
<evidence type="ECO:0000313" key="1">
    <source>
        <dbReference type="EMBL" id="BAQ18218.1"/>
    </source>
</evidence>
<dbReference type="EMBL" id="AP014648">
    <property type="protein sequence ID" value="BAQ18218.1"/>
    <property type="molecule type" value="Genomic_DNA"/>
</dbReference>
<dbReference type="Gene3D" id="1.10.238.120">
    <property type="entry name" value="Jann4075-like"/>
    <property type="match status" value="1"/>
</dbReference>
<proteinExistence type="predicted"/>
<dbReference type="AlphaFoldDB" id="A0A0A8K5J6"/>
<dbReference type="Proteomes" id="UP000031643">
    <property type="component" value="Chromosome"/>
</dbReference>
<name>A0A0A8K5J6_9HYPH</name>
<accession>A0A0A8K5J6</accession>
<dbReference type="Pfam" id="PF11015">
    <property type="entry name" value="DUF2853"/>
    <property type="match status" value="1"/>
</dbReference>
<dbReference type="STRING" id="1384459.GL4_2784"/>
<reference evidence="1 2" key="1">
    <citation type="submission" date="2014-09" db="EMBL/GenBank/DDBJ databases">
        <title>Genome sequencing of Methyloceanibacter caenitepidi Gela4.</title>
        <authorList>
            <person name="Takeuchi M."/>
            <person name="Susumu S."/>
            <person name="Kamagata Y."/>
            <person name="Oshima K."/>
            <person name="Hattori M."/>
            <person name="Iwasaki W."/>
        </authorList>
    </citation>
    <scope>NUCLEOTIDE SEQUENCE [LARGE SCALE GENOMIC DNA]</scope>
    <source>
        <strain evidence="1 2">Gela4</strain>
    </source>
</reference>
<dbReference type="RefSeq" id="WP_045368278.1">
    <property type="nucleotide sequence ID" value="NZ_AP014648.1"/>
</dbReference>
<dbReference type="KEGG" id="mcg:GL4_2784"/>
<dbReference type="OrthoDB" id="9812542at2"/>
<gene>
    <name evidence="1" type="ORF">GL4_2784</name>
</gene>
<dbReference type="InterPro" id="IPR021274">
    <property type="entry name" value="DUF2853"/>
</dbReference>
<sequence>MADTDWSEDVKKYVPDADDNAIAGIVRHCGIALQSRDASLVSFTDKSELERVREKFLKKKLGLSMSDAELDGAIATIGDKLKDVRNKNRVTVYYLLADHFGKLSDFA</sequence>
<protein>
    <recommendedName>
        <fullName evidence="3">DUF2853 family protein</fullName>
    </recommendedName>
</protein>
<organism evidence="1 2">
    <name type="scientific">Methyloceanibacter caenitepidi</name>
    <dbReference type="NCBI Taxonomy" id="1384459"/>
    <lineage>
        <taxon>Bacteria</taxon>
        <taxon>Pseudomonadati</taxon>
        <taxon>Pseudomonadota</taxon>
        <taxon>Alphaproteobacteria</taxon>
        <taxon>Hyphomicrobiales</taxon>
        <taxon>Hyphomicrobiaceae</taxon>
        <taxon>Methyloceanibacter</taxon>
    </lineage>
</organism>
<evidence type="ECO:0008006" key="3">
    <source>
        <dbReference type="Google" id="ProtNLM"/>
    </source>
</evidence>
<dbReference type="InterPro" id="IPR023154">
    <property type="entry name" value="Jann4075-like_sf"/>
</dbReference>